<evidence type="ECO:0000313" key="1">
    <source>
        <dbReference type="EMBL" id="QTC46863.1"/>
    </source>
</evidence>
<dbReference type="AlphaFoldDB" id="A0A8A4KEL0"/>
<dbReference type="EMBL" id="CP059084">
    <property type="protein sequence ID" value="QTC46863.1"/>
    <property type="molecule type" value="Genomic_DNA"/>
</dbReference>
<proteinExistence type="predicted"/>
<dbReference type="PANTHER" id="PTHR34413">
    <property type="entry name" value="PROPHAGE TAIL FIBER ASSEMBLY PROTEIN HOMOLOG TFAE-RELATED-RELATED"/>
    <property type="match status" value="1"/>
</dbReference>
<name>A0A8A4KEL0_PANAN</name>
<dbReference type="PANTHER" id="PTHR34413:SF2">
    <property type="entry name" value="PROPHAGE TAIL FIBER ASSEMBLY PROTEIN HOMOLOG TFAE-RELATED"/>
    <property type="match status" value="1"/>
</dbReference>
<dbReference type="Proteomes" id="UP000663901">
    <property type="component" value="Chromosome"/>
</dbReference>
<protein>
    <submittedName>
        <fullName evidence="1">Tail fiber assembly protein</fullName>
    </submittedName>
</protein>
<reference evidence="1" key="1">
    <citation type="submission" date="2020-07" db="EMBL/GenBank/DDBJ databases">
        <title>Genome Sequences for Panteoa spp. that cause Center Rot in Onions.</title>
        <authorList>
            <person name="Asselin J.A."/>
            <person name="Helmann T."/>
            <person name="Beer S."/>
            <person name="Stodghill P."/>
        </authorList>
    </citation>
    <scope>NUCLEOTIDE SEQUENCE</scope>
    <source>
        <strain evidence="1">OC5a</strain>
    </source>
</reference>
<organism evidence="1 2">
    <name type="scientific">Pantoea ananas</name>
    <name type="common">Erwinia uredovora</name>
    <dbReference type="NCBI Taxonomy" id="553"/>
    <lineage>
        <taxon>Bacteria</taxon>
        <taxon>Pseudomonadati</taxon>
        <taxon>Pseudomonadota</taxon>
        <taxon>Gammaproteobacteria</taxon>
        <taxon>Enterobacterales</taxon>
        <taxon>Erwiniaceae</taxon>
        <taxon>Pantoea</taxon>
    </lineage>
</organism>
<gene>
    <name evidence="1" type="ORF">H0Z12_04560</name>
</gene>
<sequence length="203" mass="22642">MTSFRNVDFDQDGIAETSVKITIYNFKSSSGLYFGSAEEYITQGVGLPAHLTLIAPPSIGSGKLYLFSNGSCHLVEDHRGEIVFDIKTGEPVFIHIHGDYPENTTIMKPITKFDVWNGTKWVTDVDAQQVAQLEAGEQKRTALLDNAKAKISLWQTELQLGLITDKDKASLINWLTYIRELKTVKIEQTSDVTWTLTPEESAS</sequence>
<evidence type="ECO:0000313" key="2">
    <source>
        <dbReference type="Proteomes" id="UP000663901"/>
    </source>
</evidence>
<dbReference type="InterPro" id="IPR003458">
    <property type="entry name" value="Phage_T4_Gp38_tail_assem"/>
</dbReference>
<dbReference type="Pfam" id="PF02413">
    <property type="entry name" value="Caudo_TAP"/>
    <property type="match status" value="1"/>
</dbReference>
<dbReference type="RefSeq" id="WP_110286690.1">
    <property type="nucleotide sequence ID" value="NZ_CP059084.1"/>
</dbReference>
<dbReference type="InterPro" id="IPR051220">
    <property type="entry name" value="TFA_Chaperone"/>
</dbReference>
<accession>A0A8A4KEL0</accession>